<dbReference type="Proteomes" id="UP000371977">
    <property type="component" value="Unassembled WGS sequence"/>
</dbReference>
<reference evidence="2 3" key="1">
    <citation type="submission" date="2019-01" db="EMBL/GenBank/DDBJ databases">
        <title>Weissella sp. nov., a novel lactic acid bacterium isolated from animal feces.</title>
        <authorList>
            <person name="Wang L.-T."/>
        </authorList>
    </citation>
    <scope>NUCLEOTIDE SEQUENCE [LARGE SCALE GENOMIC DNA]</scope>
    <source>
        <strain evidence="2 3">8H-2</strain>
    </source>
</reference>
<keyword evidence="1" id="KW-0472">Membrane</keyword>
<feature type="transmembrane region" description="Helical" evidence="1">
    <location>
        <begin position="55"/>
        <end position="75"/>
    </location>
</feature>
<feature type="transmembrane region" description="Helical" evidence="1">
    <location>
        <begin position="107"/>
        <end position="127"/>
    </location>
</feature>
<proteinExistence type="predicted"/>
<dbReference type="RefSeq" id="WP_148622443.1">
    <property type="nucleotide sequence ID" value="NZ_SDGZ01000013.1"/>
</dbReference>
<name>A0A6C2C7K4_9LACO</name>
<gene>
    <name evidence="2" type="ORF">ESZ50_04650</name>
</gene>
<evidence type="ECO:0000313" key="3">
    <source>
        <dbReference type="Proteomes" id="UP000371977"/>
    </source>
</evidence>
<sequence length="141" mass="16263">MFKNFIRDTTSKMLRNAFWIITGFETASVGLLISFATARLDDHTPFFFNQADTHVFAIVMMYFGVLMTASFILDLKFWYLRTVFASVSTMFWSYITISFFLSDISSARGKIGVLTVFSFFIVIRIIVEARREPSARMKGEI</sequence>
<evidence type="ECO:0000256" key="1">
    <source>
        <dbReference type="SAM" id="Phobius"/>
    </source>
</evidence>
<feature type="transmembrane region" description="Helical" evidence="1">
    <location>
        <begin position="16"/>
        <end position="35"/>
    </location>
</feature>
<dbReference type="AlphaFoldDB" id="A0A6C2C7K4"/>
<keyword evidence="1" id="KW-0812">Transmembrane</keyword>
<comment type="caution">
    <text evidence="2">The sequence shown here is derived from an EMBL/GenBank/DDBJ whole genome shotgun (WGS) entry which is preliminary data.</text>
</comment>
<keyword evidence="1" id="KW-1133">Transmembrane helix</keyword>
<dbReference type="EMBL" id="SDGZ01000013">
    <property type="protein sequence ID" value="TYC49884.1"/>
    <property type="molecule type" value="Genomic_DNA"/>
</dbReference>
<evidence type="ECO:0000313" key="2">
    <source>
        <dbReference type="EMBL" id="TYC49884.1"/>
    </source>
</evidence>
<protein>
    <submittedName>
        <fullName evidence="2">Uncharacterized protein</fullName>
    </submittedName>
</protein>
<organism evidence="2 3">
    <name type="scientific">Weissella muntiaci</name>
    <dbReference type="NCBI Taxonomy" id="2508881"/>
    <lineage>
        <taxon>Bacteria</taxon>
        <taxon>Bacillati</taxon>
        <taxon>Bacillota</taxon>
        <taxon>Bacilli</taxon>
        <taxon>Lactobacillales</taxon>
        <taxon>Lactobacillaceae</taxon>
        <taxon>Weissella</taxon>
    </lineage>
</organism>
<accession>A0A6C2C7K4</accession>
<keyword evidence="3" id="KW-1185">Reference proteome</keyword>
<feature type="transmembrane region" description="Helical" evidence="1">
    <location>
        <begin position="82"/>
        <end position="101"/>
    </location>
</feature>